<dbReference type="SUPFAM" id="SSF63867">
    <property type="entry name" value="MoeA C-terminal domain-like"/>
    <property type="match status" value="1"/>
</dbReference>
<organism evidence="4 5">
    <name type="scientific">Methanoculleus sediminis</name>
    <dbReference type="NCBI Taxonomy" id="1550566"/>
    <lineage>
        <taxon>Archaea</taxon>
        <taxon>Methanobacteriati</taxon>
        <taxon>Methanobacteriota</taxon>
        <taxon>Stenosarchaea group</taxon>
        <taxon>Methanomicrobia</taxon>
        <taxon>Methanomicrobiales</taxon>
        <taxon>Methanomicrobiaceae</taxon>
        <taxon>Methanoculleus</taxon>
    </lineage>
</organism>
<gene>
    <name evidence="4" type="ORF">SZ63_01020</name>
</gene>
<dbReference type="NCBIfam" id="TIGR00177">
    <property type="entry name" value="molyb_syn"/>
    <property type="match status" value="1"/>
</dbReference>
<protein>
    <submittedName>
        <fullName evidence="4">Molybdenum cofactor biosynthesis protein MoeA</fullName>
    </submittedName>
</protein>
<dbReference type="CDD" id="cd00887">
    <property type="entry name" value="MoeA"/>
    <property type="match status" value="1"/>
</dbReference>
<dbReference type="InterPro" id="IPR038987">
    <property type="entry name" value="MoeA-like"/>
</dbReference>
<dbReference type="Proteomes" id="UP000035301">
    <property type="component" value="Unassembled WGS sequence"/>
</dbReference>
<dbReference type="GO" id="GO:0061599">
    <property type="term" value="F:molybdopterin molybdotransferase activity"/>
    <property type="evidence" value="ECO:0007669"/>
    <property type="project" value="TreeGrafter"/>
</dbReference>
<dbReference type="NCBIfam" id="NF045515">
    <property type="entry name" value="Glp_gephyrin"/>
    <property type="match status" value="1"/>
</dbReference>
<dbReference type="Gene3D" id="2.40.340.10">
    <property type="entry name" value="MoeA, C-terminal, domain IV"/>
    <property type="match status" value="1"/>
</dbReference>
<evidence type="ECO:0000256" key="1">
    <source>
        <dbReference type="ARBA" id="ARBA00005046"/>
    </source>
</evidence>
<feature type="domain" description="MoaB/Mog" evidence="3">
    <location>
        <begin position="185"/>
        <end position="322"/>
    </location>
</feature>
<reference evidence="4 5" key="1">
    <citation type="journal article" date="2015" name="Int. J. Syst. Evol. Microbiol.">
        <title>Methanoculleus sediminis sp. nov., a methanogen from sediments near a submarine mud volcano.</title>
        <authorList>
            <person name="Chen S.C."/>
            <person name="Chen M.F."/>
            <person name="Lai M.C."/>
            <person name="Weng C.Y."/>
            <person name="Wu S.Y."/>
            <person name="Lin S."/>
            <person name="Yang T.F."/>
            <person name="Chen P.C."/>
        </authorList>
    </citation>
    <scope>NUCLEOTIDE SEQUENCE [LARGE SCALE GENOMIC DNA]</scope>
    <source>
        <strain evidence="4 5">S3Fa</strain>
    </source>
</reference>
<evidence type="ECO:0000313" key="4">
    <source>
        <dbReference type="EMBL" id="KLK89066.1"/>
    </source>
</evidence>
<dbReference type="InterPro" id="IPR036688">
    <property type="entry name" value="MoeA_C_domain_IV_sf"/>
</dbReference>
<evidence type="ECO:0000313" key="5">
    <source>
        <dbReference type="Proteomes" id="UP000035301"/>
    </source>
</evidence>
<dbReference type="PATRIC" id="fig|1550566.3.peg.223"/>
<dbReference type="SUPFAM" id="SSF53218">
    <property type="entry name" value="Molybdenum cofactor biosynthesis proteins"/>
    <property type="match status" value="1"/>
</dbReference>
<dbReference type="EMBL" id="JXOJ01000001">
    <property type="protein sequence ID" value="KLK89066.1"/>
    <property type="molecule type" value="Genomic_DNA"/>
</dbReference>
<name>A0A0H1R2L9_9EURY</name>
<dbReference type="Pfam" id="PF03453">
    <property type="entry name" value="MoeA_N"/>
    <property type="match status" value="1"/>
</dbReference>
<dbReference type="SUPFAM" id="SSF63882">
    <property type="entry name" value="MoeA N-terminal region -like"/>
    <property type="match status" value="1"/>
</dbReference>
<dbReference type="Gene3D" id="3.90.105.10">
    <property type="entry name" value="Molybdopterin biosynthesis moea protein, domain 2"/>
    <property type="match status" value="1"/>
</dbReference>
<dbReference type="UniPathway" id="UPA00344"/>
<dbReference type="InterPro" id="IPR005111">
    <property type="entry name" value="MoeA_C_domain_IV"/>
</dbReference>
<dbReference type="STRING" id="1550566.SZ63_01020"/>
<dbReference type="OrthoDB" id="31371at2157"/>
<dbReference type="AlphaFoldDB" id="A0A0H1R2L9"/>
<dbReference type="Pfam" id="PF03454">
    <property type="entry name" value="MoeA_C"/>
    <property type="match status" value="1"/>
</dbReference>
<dbReference type="InterPro" id="IPR036135">
    <property type="entry name" value="MoeA_linker/N_sf"/>
</dbReference>
<dbReference type="Pfam" id="PF00994">
    <property type="entry name" value="MoCF_biosynth"/>
    <property type="match status" value="1"/>
</dbReference>
<sequence length="400" mass="41633">MSLFLEVVSVAEAVEAVRRIAPPPGCEDVPLEDALYRVLARDVLADIDIPGFDRSTVDGYAVAAAETTGASEAIPAMLQCRGRIGMGSADAGSIFPGSCRYVPTGGALPAGADAVVMIEHAEQIGDDILVHRPVAPGENVIFCGEDFGAGKVALERGRVLTPREIGVAAAVGADRVSVVKMPRIGIISTGNELVPVVETPGPGEVRDANSYLAGAFVTERGCHPVYFGIVRDDRAVLKRAVSSALDRCDAVLVSGGSSKDERDNTAAVVAELGEVLVHGIALAPGKPTIIGTARGKPVIGLPGHPASAFVVLVAVVDHLLAAMRQTAVSRRTVRARLTQNVPSTRGREDYVRVSLGNGEATPVFGKSGLLNTLVQSEGVVRIPASSEGFEVGEEVEVILW</sequence>
<dbReference type="PANTHER" id="PTHR10192:SF5">
    <property type="entry name" value="GEPHYRIN"/>
    <property type="match status" value="1"/>
</dbReference>
<dbReference type="InterPro" id="IPR001453">
    <property type="entry name" value="MoaB/Mog_dom"/>
</dbReference>
<proteinExistence type="predicted"/>
<dbReference type="GO" id="GO:0005737">
    <property type="term" value="C:cytoplasm"/>
    <property type="evidence" value="ECO:0007669"/>
    <property type="project" value="TreeGrafter"/>
</dbReference>
<dbReference type="SMART" id="SM00852">
    <property type="entry name" value="MoCF_biosynth"/>
    <property type="match status" value="1"/>
</dbReference>
<dbReference type="Gene3D" id="2.170.190.11">
    <property type="entry name" value="Molybdopterin biosynthesis moea protein, domain 3"/>
    <property type="match status" value="1"/>
</dbReference>
<keyword evidence="5" id="KW-1185">Reference proteome</keyword>
<dbReference type="GO" id="GO:0006777">
    <property type="term" value="P:Mo-molybdopterin cofactor biosynthetic process"/>
    <property type="evidence" value="ECO:0007669"/>
    <property type="project" value="UniProtKB-KW"/>
</dbReference>
<dbReference type="InterPro" id="IPR036425">
    <property type="entry name" value="MoaB/Mog-like_dom_sf"/>
</dbReference>
<accession>A0A0H1R2L9</accession>
<comment type="pathway">
    <text evidence="1">Cofactor biosynthesis; molybdopterin biosynthesis.</text>
</comment>
<evidence type="ECO:0000259" key="3">
    <source>
        <dbReference type="SMART" id="SM00852"/>
    </source>
</evidence>
<comment type="caution">
    <text evidence="4">The sequence shown here is derived from an EMBL/GenBank/DDBJ whole genome shotgun (WGS) entry which is preliminary data.</text>
</comment>
<evidence type="ECO:0000256" key="2">
    <source>
        <dbReference type="ARBA" id="ARBA00023150"/>
    </source>
</evidence>
<dbReference type="Gene3D" id="3.40.980.10">
    <property type="entry name" value="MoaB/Mog-like domain"/>
    <property type="match status" value="1"/>
</dbReference>
<dbReference type="InterPro" id="IPR005110">
    <property type="entry name" value="MoeA_linker/N"/>
</dbReference>
<dbReference type="PANTHER" id="PTHR10192">
    <property type="entry name" value="MOLYBDOPTERIN BIOSYNTHESIS PROTEIN"/>
    <property type="match status" value="1"/>
</dbReference>
<keyword evidence="2" id="KW-0501">Molybdenum cofactor biosynthesis</keyword>
<dbReference type="RefSeq" id="WP_048179734.1">
    <property type="nucleotide sequence ID" value="NZ_JXOJ01000001.1"/>
</dbReference>